<dbReference type="PANTHER" id="PTHR43610">
    <property type="entry name" value="BLL6696 PROTEIN"/>
    <property type="match status" value="1"/>
</dbReference>
<evidence type="ECO:0000259" key="1">
    <source>
        <dbReference type="Pfam" id="PF13302"/>
    </source>
</evidence>
<comment type="caution">
    <text evidence="2">The sequence shown here is derived from an EMBL/GenBank/DDBJ whole genome shotgun (WGS) entry which is preliminary data.</text>
</comment>
<proteinExistence type="predicted"/>
<name>A0A542Z804_9MICO</name>
<dbReference type="EMBL" id="VFOQ01000003">
    <property type="protein sequence ID" value="TQL56469.1"/>
    <property type="molecule type" value="Genomic_DNA"/>
</dbReference>
<sequence>MSTSGVRPPSGEPLVGSVVRLDVTTPDDAPGLFAALDDERVWAKGYGGGPAGRPADAEAMHAWVARSLANARETGRTAYTLRLVTDGDLGAAGTVVGTTSLGDIDLGNERAHLGWTAYGPRWWATAVNPEAKLLVLRHAFTDCGFGRVKIQTDLLNDRSQAAIAKLGATREGVLRRHMRRADGSFRDTVVFSILREEWPTVEEGLVARIRSLA</sequence>
<keyword evidence="3" id="KW-1185">Reference proteome</keyword>
<dbReference type="InterPro" id="IPR016181">
    <property type="entry name" value="Acyl_CoA_acyltransferase"/>
</dbReference>
<feature type="domain" description="N-acetyltransferase" evidence="1">
    <location>
        <begin position="23"/>
        <end position="169"/>
    </location>
</feature>
<dbReference type="SUPFAM" id="SSF55729">
    <property type="entry name" value="Acyl-CoA N-acyltransferases (Nat)"/>
    <property type="match status" value="1"/>
</dbReference>
<dbReference type="Proteomes" id="UP000319514">
    <property type="component" value="Unassembled WGS sequence"/>
</dbReference>
<evidence type="ECO:0000313" key="2">
    <source>
        <dbReference type="EMBL" id="TQL56469.1"/>
    </source>
</evidence>
<dbReference type="Gene3D" id="3.40.630.30">
    <property type="match status" value="1"/>
</dbReference>
<organism evidence="2 3">
    <name type="scientific">Oryzihumus leptocrescens</name>
    <dbReference type="NCBI Taxonomy" id="297536"/>
    <lineage>
        <taxon>Bacteria</taxon>
        <taxon>Bacillati</taxon>
        <taxon>Actinomycetota</taxon>
        <taxon>Actinomycetes</taxon>
        <taxon>Micrococcales</taxon>
        <taxon>Intrasporangiaceae</taxon>
        <taxon>Oryzihumus</taxon>
    </lineage>
</organism>
<reference evidence="2 3" key="1">
    <citation type="submission" date="2019-06" db="EMBL/GenBank/DDBJ databases">
        <title>Sequencing the genomes of 1000 actinobacteria strains.</title>
        <authorList>
            <person name="Klenk H.-P."/>
        </authorList>
    </citation>
    <scope>NUCLEOTIDE SEQUENCE [LARGE SCALE GENOMIC DNA]</scope>
    <source>
        <strain evidence="2 3">DSM 18082</strain>
    </source>
</reference>
<dbReference type="Pfam" id="PF13302">
    <property type="entry name" value="Acetyltransf_3"/>
    <property type="match status" value="1"/>
</dbReference>
<dbReference type="AlphaFoldDB" id="A0A542Z804"/>
<dbReference type="PANTHER" id="PTHR43610:SF1">
    <property type="entry name" value="N-ACETYLTRANSFERASE DOMAIN-CONTAINING PROTEIN"/>
    <property type="match status" value="1"/>
</dbReference>
<dbReference type="OrthoDB" id="9795199at2"/>
<dbReference type="RefSeq" id="WP_141790660.1">
    <property type="nucleotide sequence ID" value="NZ_BAAAKX010000011.1"/>
</dbReference>
<keyword evidence="2" id="KW-0808">Transferase</keyword>
<protein>
    <submittedName>
        <fullName evidence="2">RimJ/RimL family protein N-acetyltransferase</fullName>
    </submittedName>
</protein>
<dbReference type="GO" id="GO:0016747">
    <property type="term" value="F:acyltransferase activity, transferring groups other than amino-acyl groups"/>
    <property type="evidence" value="ECO:0007669"/>
    <property type="project" value="InterPro"/>
</dbReference>
<gene>
    <name evidence="2" type="ORF">FB474_4086</name>
</gene>
<evidence type="ECO:0000313" key="3">
    <source>
        <dbReference type="Proteomes" id="UP000319514"/>
    </source>
</evidence>
<accession>A0A542Z804</accession>
<dbReference type="InterPro" id="IPR000182">
    <property type="entry name" value="GNAT_dom"/>
</dbReference>